<dbReference type="Proteomes" id="UP000823388">
    <property type="component" value="Chromosome 2N"/>
</dbReference>
<gene>
    <name evidence="2" type="ORF">PVAP13_2NG393603</name>
</gene>
<name>A0A8T0VJ89_PANVG</name>
<reference evidence="2" key="1">
    <citation type="submission" date="2020-05" db="EMBL/GenBank/DDBJ databases">
        <title>WGS assembly of Panicum virgatum.</title>
        <authorList>
            <person name="Lovell J.T."/>
            <person name="Jenkins J."/>
            <person name="Shu S."/>
            <person name="Juenger T.E."/>
            <person name="Schmutz J."/>
        </authorList>
    </citation>
    <scope>NUCLEOTIDE SEQUENCE</scope>
    <source>
        <strain evidence="2">AP13</strain>
    </source>
</reference>
<feature type="region of interest" description="Disordered" evidence="1">
    <location>
        <begin position="46"/>
        <end position="137"/>
    </location>
</feature>
<sequence>MVQKIQMSNRVLIEDGSSVGSKMQRVNRHWSARQYGAFAVHFQIPSQTTKSKRSPSAQCAHTHVVGGGNVTPRTHPHVGSPNIPADPLAGRRTPHAPAAESMEPFACGVHPGRAAHRRSLHASPARRSAPPPRGGAA</sequence>
<feature type="compositionally biased region" description="Polar residues" evidence="1">
    <location>
        <begin position="46"/>
        <end position="59"/>
    </location>
</feature>
<comment type="caution">
    <text evidence="2">The sequence shown here is derived from an EMBL/GenBank/DDBJ whole genome shotgun (WGS) entry which is preliminary data.</text>
</comment>
<proteinExistence type="predicted"/>
<evidence type="ECO:0000256" key="1">
    <source>
        <dbReference type="SAM" id="MobiDB-lite"/>
    </source>
</evidence>
<dbReference type="AlphaFoldDB" id="A0A8T0VJ89"/>
<organism evidence="2 3">
    <name type="scientific">Panicum virgatum</name>
    <name type="common">Blackwell switchgrass</name>
    <dbReference type="NCBI Taxonomy" id="38727"/>
    <lineage>
        <taxon>Eukaryota</taxon>
        <taxon>Viridiplantae</taxon>
        <taxon>Streptophyta</taxon>
        <taxon>Embryophyta</taxon>
        <taxon>Tracheophyta</taxon>
        <taxon>Spermatophyta</taxon>
        <taxon>Magnoliopsida</taxon>
        <taxon>Liliopsida</taxon>
        <taxon>Poales</taxon>
        <taxon>Poaceae</taxon>
        <taxon>PACMAD clade</taxon>
        <taxon>Panicoideae</taxon>
        <taxon>Panicodae</taxon>
        <taxon>Paniceae</taxon>
        <taxon>Panicinae</taxon>
        <taxon>Panicum</taxon>
        <taxon>Panicum sect. Hiantes</taxon>
    </lineage>
</organism>
<keyword evidence="3" id="KW-1185">Reference proteome</keyword>
<dbReference type="EMBL" id="CM029040">
    <property type="protein sequence ID" value="KAG2636342.1"/>
    <property type="molecule type" value="Genomic_DNA"/>
</dbReference>
<evidence type="ECO:0000313" key="2">
    <source>
        <dbReference type="EMBL" id="KAG2636342.1"/>
    </source>
</evidence>
<evidence type="ECO:0000313" key="3">
    <source>
        <dbReference type="Proteomes" id="UP000823388"/>
    </source>
</evidence>
<accession>A0A8T0VJ89</accession>
<protein>
    <submittedName>
        <fullName evidence="2">Uncharacterized protein</fullName>
    </submittedName>
</protein>